<feature type="signal peptide" evidence="1">
    <location>
        <begin position="1"/>
        <end position="20"/>
    </location>
</feature>
<dbReference type="Proteomes" id="UP001629058">
    <property type="component" value="Unassembled WGS sequence"/>
</dbReference>
<protein>
    <submittedName>
        <fullName evidence="3">Protease complex subunit PrcB family protein</fullName>
    </submittedName>
</protein>
<dbReference type="RefSeq" id="WP_408088422.1">
    <property type="nucleotide sequence ID" value="NZ_JBELPY010000002.1"/>
</dbReference>
<gene>
    <name evidence="3" type="ORF">ABS765_05645</name>
</gene>
<dbReference type="PROSITE" id="PS51257">
    <property type="entry name" value="PROKAR_LIPOPROTEIN"/>
    <property type="match status" value="1"/>
</dbReference>
<dbReference type="Pfam" id="PF14343">
    <property type="entry name" value="PrcB_C"/>
    <property type="match status" value="1"/>
</dbReference>
<dbReference type="GO" id="GO:0006508">
    <property type="term" value="P:proteolysis"/>
    <property type="evidence" value="ECO:0007669"/>
    <property type="project" value="UniProtKB-KW"/>
</dbReference>
<feature type="chain" id="PRO_5046049170" evidence="1">
    <location>
        <begin position="21"/>
        <end position="153"/>
    </location>
</feature>
<comment type="caution">
    <text evidence="3">The sequence shown here is derived from an EMBL/GenBank/DDBJ whole genome shotgun (WGS) entry which is preliminary data.</text>
</comment>
<keyword evidence="3" id="KW-0645">Protease</keyword>
<keyword evidence="4" id="KW-1185">Reference proteome</keyword>
<evidence type="ECO:0000313" key="4">
    <source>
        <dbReference type="Proteomes" id="UP001629058"/>
    </source>
</evidence>
<dbReference type="InterPro" id="IPR025748">
    <property type="entry name" value="PrcB_C_dom"/>
</dbReference>
<dbReference type="GO" id="GO:0008233">
    <property type="term" value="F:peptidase activity"/>
    <property type="evidence" value="ECO:0007669"/>
    <property type="project" value="UniProtKB-KW"/>
</dbReference>
<organism evidence="3 4">
    <name type="scientific">Chryseobacterium terrae</name>
    <dbReference type="NCBI Taxonomy" id="3163299"/>
    <lineage>
        <taxon>Bacteria</taxon>
        <taxon>Pseudomonadati</taxon>
        <taxon>Bacteroidota</taxon>
        <taxon>Flavobacteriia</taxon>
        <taxon>Flavobacteriales</taxon>
        <taxon>Weeksellaceae</taxon>
        <taxon>Chryseobacterium group</taxon>
        <taxon>Chryseobacterium</taxon>
    </lineage>
</organism>
<name>A0ABW8Y2B6_9FLAO</name>
<keyword evidence="1" id="KW-0732">Signal</keyword>
<dbReference type="EMBL" id="JBELPY010000002">
    <property type="protein sequence ID" value="MFL9833510.1"/>
    <property type="molecule type" value="Genomic_DNA"/>
</dbReference>
<proteinExistence type="predicted"/>
<reference evidence="3 4" key="1">
    <citation type="submission" date="2024-06" db="EMBL/GenBank/DDBJ databases">
        <authorList>
            <person name="Kaempfer P."/>
            <person name="Viver T."/>
        </authorList>
    </citation>
    <scope>NUCLEOTIDE SEQUENCE [LARGE SCALE GENOMIC DNA]</scope>
    <source>
        <strain evidence="3 4">ST-37</strain>
    </source>
</reference>
<evidence type="ECO:0000256" key="1">
    <source>
        <dbReference type="SAM" id="SignalP"/>
    </source>
</evidence>
<evidence type="ECO:0000259" key="2">
    <source>
        <dbReference type="Pfam" id="PF14343"/>
    </source>
</evidence>
<keyword evidence="3" id="KW-0378">Hydrolase</keyword>
<sequence length="153" mass="17450">MKKFLLLLLCSILFISISCRDEEEENSDVKNQIEFQLIGKGNLIGNYVSQQNTIITNSLQWSSFLNKIDSTTYPTSASFITTHVDFNEYMVIIVVDETYPSGGHSIEITKMEDYPQYINIHVEKSLNGNATSFITQPYHIVKIPKTTKSLIFN</sequence>
<evidence type="ECO:0000313" key="3">
    <source>
        <dbReference type="EMBL" id="MFL9833510.1"/>
    </source>
</evidence>
<accession>A0ABW8Y2B6</accession>
<feature type="domain" description="PrcB C-terminal" evidence="2">
    <location>
        <begin position="90"/>
        <end position="144"/>
    </location>
</feature>